<dbReference type="GO" id="GO:0004427">
    <property type="term" value="F:inorganic diphosphate phosphatase activity"/>
    <property type="evidence" value="ECO:0007669"/>
    <property type="project" value="InterPro"/>
</dbReference>
<evidence type="ECO:0000256" key="1">
    <source>
        <dbReference type="ARBA" id="ARBA00004127"/>
    </source>
</evidence>
<dbReference type="Pfam" id="PF03030">
    <property type="entry name" value="H_PPase"/>
    <property type="match status" value="1"/>
</dbReference>
<evidence type="ECO:0000313" key="10">
    <source>
        <dbReference type="EMBL" id="GMH14730.1"/>
    </source>
</evidence>
<accession>A0AAD3XSM0</accession>
<evidence type="ECO:0000256" key="6">
    <source>
        <dbReference type="ARBA" id="ARBA00022967"/>
    </source>
</evidence>
<dbReference type="PANTHER" id="PTHR31998">
    <property type="entry name" value="K(+)-INSENSITIVE PYROPHOSPHATE-ENERGIZED PROTON PUMP"/>
    <property type="match status" value="1"/>
</dbReference>
<dbReference type="InterPro" id="IPR004131">
    <property type="entry name" value="PPase-energised_H-pump"/>
</dbReference>
<keyword evidence="3" id="KW-0813">Transport</keyword>
<dbReference type="EC" id="7.1.3.1" evidence="2"/>
<organism evidence="10 11">
    <name type="scientific">Nepenthes gracilis</name>
    <name type="common">Slender pitcher plant</name>
    <dbReference type="NCBI Taxonomy" id="150966"/>
    <lineage>
        <taxon>Eukaryota</taxon>
        <taxon>Viridiplantae</taxon>
        <taxon>Streptophyta</taxon>
        <taxon>Embryophyta</taxon>
        <taxon>Tracheophyta</taxon>
        <taxon>Spermatophyta</taxon>
        <taxon>Magnoliopsida</taxon>
        <taxon>eudicotyledons</taxon>
        <taxon>Gunneridae</taxon>
        <taxon>Pentapetalae</taxon>
        <taxon>Caryophyllales</taxon>
        <taxon>Nepenthaceae</taxon>
        <taxon>Nepenthes</taxon>
    </lineage>
</organism>
<keyword evidence="5" id="KW-0460">Magnesium</keyword>
<keyword evidence="9" id="KW-0472">Membrane</keyword>
<reference evidence="10" key="1">
    <citation type="submission" date="2023-05" db="EMBL/GenBank/DDBJ databases">
        <title>Nepenthes gracilis genome sequencing.</title>
        <authorList>
            <person name="Fukushima K."/>
        </authorList>
    </citation>
    <scope>NUCLEOTIDE SEQUENCE</scope>
    <source>
        <strain evidence="10">SING2019-196</strain>
    </source>
</reference>
<evidence type="ECO:0000256" key="8">
    <source>
        <dbReference type="ARBA" id="ARBA00023065"/>
    </source>
</evidence>
<dbReference type="EMBL" id="BSYO01000014">
    <property type="protein sequence ID" value="GMH14730.1"/>
    <property type="molecule type" value="Genomic_DNA"/>
</dbReference>
<dbReference type="AlphaFoldDB" id="A0AAD3XSM0"/>
<name>A0AAD3XSM0_NEPGR</name>
<evidence type="ECO:0000256" key="4">
    <source>
        <dbReference type="ARBA" id="ARBA00022692"/>
    </source>
</evidence>
<dbReference type="GO" id="GO:0012505">
    <property type="term" value="C:endomembrane system"/>
    <property type="evidence" value="ECO:0007669"/>
    <property type="project" value="UniProtKB-SubCell"/>
</dbReference>
<protein>
    <recommendedName>
        <fullName evidence="2">H(+)-exporting diphosphatase</fullName>
        <ecNumber evidence="2">7.1.3.1</ecNumber>
    </recommendedName>
</protein>
<evidence type="ECO:0000256" key="3">
    <source>
        <dbReference type="ARBA" id="ARBA00022448"/>
    </source>
</evidence>
<evidence type="ECO:0000256" key="9">
    <source>
        <dbReference type="ARBA" id="ARBA00023136"/>
    </source>
</evidence>
<comment type="caution">
    <text evidence="10">The sequence shown here is derived from an EMBL/GenBank/DDBJ whole genome shotgun (WGS) entry which is preliminary data.</text>
</comment>
<sequence>MGFHLAENGRLVLNIVHSLFKLYHGGDWRSQFESNAGHDLDGSSMAFFSKVCMDIHPKAVHVDVNFIGEVKGNNPKDRLRHSVVLANKFGDTIGDNFGMESDLFGPITAFIESVVSLMSPELD</sequence>
<evidence type="ECO:0000256" key="5">
    <source>
        <dbReference type="ARBA" id="ARBA00022842"/>
    </source>
</evidence>
<gene>
    <name evidence="10" type="ORF">Nepgr_016571</name>
</gene>
<keyword evidence="11" id="KW-1185">Reference proteome</keyword>
<comment type="subcellular location">
    <subcellularLocation>
        <location evidence="1">Endomembrane system</location>
        <topology evidence="1">Multi-pass membrane protein</topology>
    </subcellularLocation>
</comment>
<dbReference type="GO" id="GO:0009678">
    <property type="term" value="F:diphosphate hydrolysis-driven proton transmembrane transporter activity"/>
    <property type="evidence" value="ECO:0007669"/>
    <property type="project" value="UniProtKB-EC"/>
</dbReference>
<keyword evidence="6" id="KW-1278">Translocase</keyword>
<keyword evidence="7" id="KW-1133">Transmembrane helix</keyword>
<proteinExistence type="predicted"/>
<evidence type="ECO:0000256" key="2">
    <source>
        <dbReference type="ARBA" id="ARBA00013242"/>
    </source>
</evidence>
<dbReference type="Proteomes" id="UP001279734">
    <property type="component" value="Unassembled WGS sequence"/>
</dbReference>
<evidence type="ECO:0000256" key="7">
    <source>
        <dbReference type="ARBA" id="ARBA00022989"/>
    </source>
</evidence>
<evidence type="ECO:0000313" key="11">
    <source>
        <dbReference type="Proteomes" id="UP001279734"/>
    </source>
</evidence>
<keyword evidence="4" id="KW-0812">Transmembrane</keyword>
<keyword evidence="8" id="KW-0406">Ion transport</keyword>
<dbReference type="GO" id="GO:0016020">
    <property type="term" value="C:membrane"/>
    <property type="evidence" value="ECO:0007669"/>
    <property type="project" value="InterPro"/>
</dbReference>